<feature type="transmembrane region" description="Helical" evidence="1">
    <location>
        <begin position="179"/>
        <end position="196"/>
    </location>
</feature>
<keyword evidence="1" id="KW-0472">Membrane</keyword>
<feature type="transmembrane region" description="Helical" evidence="1">
    <location>
        <begin position="150"/>
        <end position="167"/>
    </location>
</feature>
<evidence type="ECO:0000313" key="2">
    <source>
        <dbReference type="EMBL" id="KAG5416033.1"/>
    </source>
</evidence>
<reference evidence="2 3" key="1">
    <citation type="submission" date="2021-03" db="EMBL/GenBank/DDBJ databases">
        <authorList>
            <person name="King G.J."/>
            <person name="Bancroft I."/>
            <person name="Baten A."/>
            <person name="Bloomfield J."/>
            <person name="Borpatragohain P."/>
            <person name="He Z."/>
            <person name="Irish N."/>
            <person name="Irwin J."/>
            <person name="Liu K."/>
            <person name="Mauleon R.P."/>
            <person name="Moore J."/>
            <person name="Morris R."/>
            <person name="Ostergaard L."/>
            <person name="Wang B."/>
            <person name="Wells R."/>
        </authorList>
    </citation>
    <scope>NUCLEOTIDE SEQUENCE [LARGE SCALE GENOMIC DNA]</scope>
    <source>
        <strain evidence="2">R-o-18</strain>
        <tissue evidence="2">Leaf</tissue>
    </source>
</reference>
<dbReference type="Proteomes" id="UP000823674">
    <property type="component" value="Chromosome A01"/>
</dbReference>
<dbReference type="EMBL" id="JADBGQ010000001">
    <property type="protein sequence ID" value="KAG5416033.1"/>
    <property type="molecule type" value="Genomic_DNA"/>
</dbReference>
<sequence length="265" mass="29246">TLKYTQSKCISLRRPAARARAFRRRRSLSPFLSFDLCCSSSSRFPFDMLDVLDWFVSPVSALCARGVSLRRVQALSGAISPDYASLKGFEGLLHPLGCGGVVVDRWCQAVTVVGSFWFFPASAEMVFDFVPACAVAASSWDRQSSMASRWLLFLIAGIVEAILSGVIDRLGSTICLRSLPGVAMAHFCFAIVWLDFTCRWFEATRQGVALTSTRFLARSSSASWTVTVISIEEFIGNQLLRKRHGSSRHPRQRGEPHGLVVIVNG</sequence>
<accession>A0ABQ7NYW8</accession>
<evidence type="ECO:0000256" key="1">
    <source>
        <dbReference type="SAM" id="Phobius"/>
    </source>
</evidence>
<protein>
    <submittedName>
        <fullName evidence="2">Uncharacterized protein</fullName>
    </submittedName>
</protein>
<organism evidence="2 3">
    <name type="scientific">Brassica rapa subsp. trilocularis</name>
    <dbReference type="NCBI Taxonomy" id="1813537"/>
    <lineage>
        <taxon>Eukaryota</taxon>
        <taxon>Viridiplantae</taxon>
        <taxon>Streptophyta</taxon>
        <taxon>Embryophyta</taxon>
        <taxon>Tracheophyta</taxon>
        <taxon>Spermatophyta</taxon>
        <taxon>Magnoliopsida</taxon>
        <taxon>eudicotyledons</taxon>
        <taxon>Gunneridae</taxon>
        <taxon>Pentapetalae</taxon>
        <taxon>rosids</taxon>
        <taxon>malvids</taxon>
        <taxon>Brassicales</taxon>
        <taxon>Brassicaceae</taxon>
        <taxon>Brassiceae</taxon>
        <taxon>Brassica</taxon>
    </lineage>
</organism>
<name>A0ABQ7NYW8_BRACM</name>
<gene>
    <name evidence="2" type="primary">A01g510440.1_BraROA</name>
    <name evidence="2" type="ORF">IGI04_003600</name>
</gene>
<keyword evidence="3" id="KW-1185">Reference proteome</keyword>
<feature type="non-terminal residue" evidence="2">
    <location>
        <position position="1"/>
    </location>
</feature>
<evidence type="ECO:0000313" key="3">
    <source>
        <dbReference type="Proteomes" id="UP000823674"/>
    </source>
</evidence>
<keyword evidence="1" id="KW-0812">Transmembrane</keyword>
<keyword evidence="1" id="KW-1133">Transmembrane helix</keyword>
<comment type="caution">
    <text evidence="2">The sequence shown here is derived from an EMBL/GenBank/DDBJ whole genome shotgun (WGS) entry which is preliminary data.</text>
</comment>
<proteinExistence type="predicted"/>